<gene>
    <name evidence="1" type="ORF">NITLEN_10976</name>
</gene>
<reference evidence="2" key="1">
    <citation type="submission" date="2018-04" db="EMBL/GenBank/DDBJ databases">
        <authorList>
            <person name="Lucker S."/>
            <person name="Sakoula D."/>
        </authorList>
    </citation>
    <scope>NUCLEOTIDE SEQUENCE [LARGE SCALE GENOMIC DNA]</scope>
</reference>
<sequence>MEAKGGLKTSERVVTLTSQALSSQSKQVVRPAGIEPATYGFEARRSIQLSYGRTTTVQSLLRQKCQG</sequence>
<dbReference type="AlphaFoldDB" id="A0A330L2C4"/>
<dbReference type="Proteomes" id="UP000248168">
    <property type="component" value="Unassembled WGS sequence"/>
</dbReference>
<name>A0A330L2C4_9BACT</name>
<organism evidence="1 2">
    <name type="scientific">Nitrospira lenta</name>
    <dbReference type="NCBI Taxonomy" id="1436998"/>
    <lineage>
        <taxon>Bacteria</taxon>
        <taxon>Pseudomonadati</taxon>
        <taxon>Nitrospirota</taxon>
        <taxon>Nitrospiria</taxon>
        <taxon>Nitrospirales</taxon>
        <taxon>Nitrospiraceae</taxon>
        <taxon>Nitrospira</taxon>
    </lineage>
</organism>
<evidence type="ECO:0000313" key="1">
    <source>
        <dbReference type="EMBL" id="SPP63890.1"/>
    </source>
</evidence>
<accession>A0A330L2C4</accession>
<proteinExistence type="predicted"/>
<dbReference type="InParanoid" id="A0A330L2C4"/>
<evidence type="ECO:0000313" key="2">
    <source>
        <dbReference type="Proteomes" id="UP000248168"/>
    </source>
</evidence>
<keyword evidence="2" id="KW-1185">Reference proteome</keyword>
<dbReference type="AntiFam" id="ANF00014">
    <property type="entry name" value="tRNA translation"/>
</dbReference>
<protein>
    <submittedName>
        <fullName evidence="1">Uncharacterized protein</fullName>
    </submittedName>
</protein>
<dbReference type="EMBL" id="OUNR01000001">
    <property type="protein sequence ID" value="SPP63890.1"/>
    <property type="molecule type" value="Genomic_DNA"/>
</dbReference>